<dbReference type="AlphaFoldDB" id="A0A0L8IF57"/>
<proteinExistence type="inferred from homology"/>
<dbReference type="PANTHER" id="PTHR12681:SF0">
    <property type="entry name" value="ZINC FINGER CCCH DOMAIN-CONTAINING PROTEIN 15"/>
    <property type="match status" value="1"/>
</dbReference>
<reference evidence="7" key="1">
    <citation type="submission" date="2015-07" db="EMBL/GenBank/DDBJ databases">
        <title>MeaNS - Measles Nucleotide Surveillance Program.</title>
        <authorList>
            <person name="Tran T."/>
            <person name="Druce J."/>
        </authorList>
    </citation>
    <scope>NUCLEOTIDE SEQUENCE</scope>
    <source>
        <strain evidence="7">UCB-OBI-ISO-001</strain>
        <tissue evidence="7">Gonad</tissue>
    </source>
</reference>
<evidence type="ECO:0000256" key="3">
    <source>
        <dbReference type="ARBA" id="ARBA00022771"/>
    </source>
</evidence>
<comment type="similarity">
    <text evidence="1">Belongs to the ZC3H15/TMA46 family.</text>
</comment>
<feature type="zinc finger region" description="C3H1-type" evidence="5">
    <location>
        <begin position="166"/>
        <end position="204"/>
    </location>
</feature>
<dbReference type="OrthoDB" id="278280at2759"/>
<dbReference type="Pfam" id="PF16543">
    <property type="entry name" value="DFRP_C"/>
    <property type="match status" value="1"/>
</dbReference>
<dbReference type="Gene3D" id="6.20.400.10">
    <property type="match status" value="1"/>
</dbReference>
<dbReference type="Pfam" id="PF18345">
    <property type="entry name" value="zf_CCCH_4"/>
    <property type="match status" value="1"/>
</dbReference>
<dbReference type="Gene3D" id="4.10.1000.10">
    <property type="entry name" value="Zinc finger, CCCH-type"/>
    <property type="match status" value="1"/>
</dbReference>
<evidence type="ECO:0000256" key="2">
    <source>
        <dbReference type="ARBA" id="ARBA00022723"/>
    </source>
</evidence>
<dbReference type="GO" id="GO:0008270">
    <property type="term" value="F:zinc ion binding"/>
    <property type="evidence" value="ECO:0007669"/>
    <property type="project" value="UniProtKB-KW"/>
</dbReference>
<dbReference type="OMA" id="GREMFYF"/>
<evidence type="ECO:0000313" key="7">
    <source>
        <dbReference type="EMBL" id="KOG00100.1"/>
    </source>
</evidence>
<accession>A0A0L8IF57</accession>
<evidence type="ECO:0000256" key="4">
    <source>
        <dbReference type="ARBA" id="ARBA00022833"/>
    </source>
</evidence>
<evidence type="ECO:0000256" key="1">
    <source>
        <dbReference type="ARBA" id="ARBA00010043"/>
    </source>
</evidence>
<sequence length="399" mass="45378">MPPKAKKPDVSKKADSKKKEKIIEDKTFGLKNKKGAKQQKFIKAVTHQVKCGNQSAKKLSELEAEKQKKKTDKRSQLDELNLLFKPIQPALKGADPKSVLCVFFKQGLCTKGDKCKFSHDLAIERKGAKKNIYEDTREGETMNDWDQQKLEEVVDQKHGESNKAKPKTSIICKYFLDAVENSKYGWFWDCPNGNDKCIYRHCLPAGFVLKKDQKLLEKKDEISLEELIEKERAALVHTGTKITLQTFLEWKERKKKQKIAAFNQETEKKKAEFKAGRTVGISGREMFEFNPDLITQDDEGAADFDYSQATSDDESEESYNGPVNDINTELFVATENDGSGGTRIEDIRKKTEENKLSEATALSELNGEEDANVQIDEDLFDAEDLDQLDEDLDTLEIED</sequence>
<dbReference type="GO" id="GO:0002181">
    <property type="term" value="P:cytoplasmic translation"/>
    <property type="evidence" value="ECO:0007669"/>
    <property type="project" value="TreeGrafter"/>
</dbReference>
<dbReference type="InterPro" id="IPR032378">
    <property type="entry name" value="ZC3H15/TMA46_C"/>
</dbReference>
<dbReference type="InterPro" id="IPR000571">
    <property type="entry name" value="Znf_CCCH"/>
</dbReference>
<feature type="domain" description="C3H1-type" evidence="6">
    <location>
        <begin position="95"/>
        <end position="122"/>
    </location>
</feature>
<dbReference type="KEGG" id="obi:106869416"/>
<organism evidence="7">
    <name type="scientific">Octopus bimaculoides</name>
    <name type="common">California two-spotted octopus</name>
    <dbReference type="NCBI Taxonomy" id="37653"/>
    <lineage>
        <taxon>Eukaryota</taxon>
        <taxon>Metazoa</taxon>
        <taxon>Spiralia</taxon>
        <taxon>Lophotrochozoa</taxon>
        <taxon>Mollusca</taxon>
        <taxon>Cephalopoda</taxon>
        <taxon>Coleoidea</taxon>
        <taxon>Octopodiformes</taxon>
        <taxon>Octopoda</taxon>
        <taxon>Incirrata</taxon>
        <taxon>Octopodidae</taxon>
        <taxon>Octopus</taxon>
    </lineage>
</organism>
<dbReference type="PROSITE" id="PS50103">
    <property type="entry name" value="ZF_C3H1"/>
    <property type="match status" value="2"/>
</dbReference>
<evidence type="ECO:0000259" key="6">
    <source>
        <dbReference type="PROSITE" id="PS50103"/>
    </source>
</evidence>
<dbReference type="InterPro" id="IPR036855">
    <property type="entry name" value="Znf_CCCH_sf"/>
</dbReference>
<protein>
    <recommendedName>
        <fullName evidence="6">C3H1-type domain-containing protein</fullName>
    </recommendedName>
</protein>
<evidence type="ECO:0000256" key="5">
    <source>
        <dbReference type="PROSITE-ProRule" id="PRU00723"/>
    </source>
</evidence>
<gene>
    <name evidence="7" type="ORF">OCBIM_22008004mg</name>
</gene>
<keyword evidence="3 5" id="KW-0863">Zinc-finger</keyword>
<feature type="domain" description="C3H1-type" evidence="6">
    <location>
        <begin position="166"/>
        <end position="204"/>
    </location>
</feature>
<dbReference type="GO" id="GO:0005829">
    <property type="term" value="C:cytosol"/>
    <property type="evidence" value="ECO:0007669"/>
    <property type="project" value="TreeGrafter"/>
</dbReference>
<keyword evidence="4 5" id="KW-0862">Zinc</keyword>
<dbReference type="PANTHER" id="PTHR12681">
    <property type="entry name" value="ZINC FINGER-CONTAINING PROTEIN P48ZNF"/>
    <property type="match status" value="1"/>
</dbReference>
<keyword evidence="2 5" id="KW-0479">Metal-binding</keyword>
<dbReference type="STRING" id="37653.A0A0L8IF57"/>
<feature type="zinc finger region" description="C3H1-type" evidence="5">
    <location>
        <begin position="95"/>
        <end position="122"/>
    </location>
</feature>
<dbReference type="SMART" id="SM00356">
    <property type="entry name" value="ZnF_C3H1"/>
    <property type="match status" value="2"/>
</dbReference>
<name>A0A0L8IF57_OCTBM</name>
<dbReference type="EMBL" id="KQ415849">
    <property type="protein sequence ID" value="KOG00100.1"/>
    <property type="molecule type" value="Genomic_DNA"/>
</dbReference>
<dbReference type="GO" id="GO:0003729">
    <property type="term" value="F:mRNA binding"/>
    <property type="evidence" value="ECO:0007669"/>
    <property type="project" value="TreeGrafter"/>
</dbReference>
<dbReference type="SUPFAM" id="SSF90229">
    <property type="entry name" value="CCCH zinc finger"/>
    <property type="match status" value="1"/>
</dbReference>